<evidence type="ECO:0000313" key="2">
    <source>
        <dbReference type="EMBL" id="AEO67451.1"/>
    </source>
</evidence>
<gene>
    <name evidence="2" type="ORF">THITE_160920</name>
</gene>
<evidence type="ECO:0000313" key="3">
    <source>
        <dbReference type="Proteomes" id="UP000008181"/>
    </source>
</evidence>
<sequence length="194" mass="20091">MQAVLRLGTTHISLEPGKGLARLASIVTVCLPSTPAAAASLAKGDLTWVELQARMHSTLGLSIPDSTSPRRTPAIMAATIHDAASASLIDTDAETASPTLSCDLTSPAQGDWASPRPESTPSHPKATPMSTAPSPRSFWDSYRALRAVNALPAGALIVYVLREGEGCVSSGTVGNLDVKDGQGPDEEEGYVASK</sequence>
<protein>
    <submittedName>
        <fullName evidence="2">Uncharacterized protein</fullName>
    </submittedName>
</protein>
<feature type="region of interest" description="Disordered" evidence="1">
    <location>
        <begin position="98"/>
        <end position="134"/>
    </location>
</feature>
<name>G2R5G0_THETT</name>
<keyword evidence="3" id="KW-1185">Reference proteome</keyword>
<dbReference type="GeneID" id="11516362"/>
<dbReference type="AlphaFoldDB" id="G2R5G0"/>
<accession>G2R5G0</accession>
<organism evidence="2 3">
    <name type="scientific">Thermothielavioides terrestris (strain ATCC 38088 / NRRL 8126)</name>
    <name type="common">Thielavia terrestris</name>
    <dbReference type="NCBI Taxonomy" id="578455"/>
    <lineage>
        <taxon>Eukaryota</taxon>
        <taxon>Fungi</taxon>
        <taxon>Dikarya</taxon>
        <taxon>Ascomycota</taxon>
        <taxon>Pezizomycotina</taxon>
        <taxon>Sordariomycetes</taxon>
        <taxon>Sordariomycetidae</taxon>
        <taxon>Sordariales</taxon>
        <taxon>Chaetomiaceae</taxon>
        <taxon>Thermothielavioides</taxon>
        <taxon>Thermothielavioides terrestris</taxon>
    </lineage>
</organism>
<feature type="compositionally biased region" description="Acidic residues" evidence="1">
    <location>
        <begin position="183"/>
        <end position="194"/>
    </location>
</feature>
<dbReference type="EMBL" id="CP003011">
    <property type="protein sequence ID" value="AEO67451.1"/>
    <property type="molecule type" value="Genomic_DNA"/>
</dbReference>
<proteinExistence type="predicted"/>
<feature type="compositionally biased region" description="Polar residues" evidence="1">
    <location>
        <begin position="117"/>
        <end position="134"/>
    </location>
</feature>
<dbReference type="RefSeq" id="XP_003653787.1">
    <property type="nucleotide sequence ID" value="XM_003653739.1"/>
</dbReference>
<dbReference type="HOGENOM" id="CLU_1403323_0_0_1"/>
<dbReference type="Proteomes" id="UP000008181">
    <property type="component" value="Chromosome 3"/>
</dbReference>
<dbReference type="KEGG" id="ttt:THITE_160920"/>
<reference evidence="2 3" key="1">
    <citation type="journal article" date="2011" name="Nat. Biotechnol.">
        <title>Comparative genomic analysis of the thermophilic biomass-degrading fungi Myceliophthora thermophila and Thielavia terrestris.</title>
        <authorList>
            <person name="Berka R.M."/>
            <person name="Grigoriev I.V."/>
            <person name="Otillar R."/>
            <person name="Salamov A."/>
            <person name="Grimwood J."/>
            <person name="Reid I."/>
            <person name="Ishmael N."/>
            <person name="John T."/>
            <person name="Darmond C."/>
            <person name="Moisan M.-C."/>
            <person name="Henrissat B."/>
            <person name="Coutinho P.M."/>
            <person name="Lombard V."/>
            <person name="Natvig D.O."/>
            <person name="Lindquist E."/>
            <person name="Schmutz J."/>
            <person name="Lucas S."/>
            <person name="Harris P."/>
            <person name="Powlowski J."/>
            <person name="Bellemare A."/>
            <person name="Taylor D."/>
            <person name="Butler G."/>
            <person name="de Vries R.P."/>
            <person name="Allijn I.E."/>
            <person name="van den Brink J."/>
            <person name="Ushinsky S."/>
            <person name="Storms R."/>
            <person name="Powell A.J."/>
            <person name="Paulsen I.T."/>
            <person name="Elbourne L.D.H."/>
            <person name="Baker S.E."/>
            <person name="Magnuson J."/>
            <person name="LaBoissiere S."/>
            <person name="Clutterbuck A.J."/>
            <person name="Martinez D."/>
            <person name="Wogulis M."/>
            <person name="de Leon A.L."/>
            <person name="Rey M.W."/>
            <person name="Tsang A."/>
        </authorList>
    </citation>
    <scope>NUCLEOTIDE SEQUENCE [LARGE SCALE GENOMIC DNA]</scope>
    <source>
        <strain evidence="3">ATCC 38088 / NRRL 8126</strain>
    </source>
</reference>
<feature type="compositionally biased region" description="Polar residues" evidence="1">
    <location>
        <begin position="98"/>
        <end position="108"/>
    </location>
</feature>
<feature type="region of interest" description="Disordered" evidence="1">
    <location>
        <begin position="170"/>
        <end position="194"/>
    </location>
</feature>
<evidence type="ECO:0000256" key="1">
    <source>
        <dbReference type="SAM" id="MobiDB-lite"/>
    </source>
</evidence>